<keyword evidence="1" id="KW-0540">Nuclease</keyword>
<dbReference type="RefSeq" id="WP_105052976.1">
    <property type="nucleotide sequence ID" value="NZ_BMYG01000001.1"/>
</dbReference>
<dbReference type="AlphaFoldDB" id="A0A2S7UXI7"/>
<organism evidence="8 9">
    <name type="scientific">Psychrosphaera saromensis</name>
    <dbReference type="NCBI Taxonomy" id="716813"/>
    <lineage>
        <taxon>Bacteria</taxon>
        <taxon>Pseudomonadati</taxon>
        <taxon>Pseudomonadota</taxon>
        <taxon>Gammaproteobacteria</taxon>
        <taxon>Alteromonadales</taxon>
        <taxon>Pseudoalteromonadaceae</taxon>
        <taxon>Psychrosphaera</taxon>
    </lineage>
</organism>
<keyword evidence="2" id="KW-0479">Metal-binding</keyword>
<evidence type="ECO:0000313" key="9">
    <source>
        <dbReference type="Proteomes" id="UP000239007"/>
    </source>
</evidence>
<evidence type="ECO:0000313" key="8">
    <source>
        <dbReference type="EMBL" id="PQJ54458.1"/>
    </source>
</evidence>
<dbReference type="GO" id="GO:0003676">
    <property type="term" value="F:nucleic acid binding"/>
    <property type="evidence" value="ECO:0007669"/>
    <property type="project" value="InterPro"/>
</dbReference>
<evidence type="ECO:0000256" key="3">
    <source>
        <dbReference type="ARBA" id="ARBA00022759"/>
    </source>
</evidence>
<evidence type="ECO:0000256" key="4">
    <source>
        <dbReference type="ARBA" id="ARBA00022801"/>
    </source>
</evidence>
<dbReference type="Proteomes" id="UP000239007">
    <property type="component" value="Unassembled WGS sequence"/>
</dbReference>
<dbReference type="GO" id="GO:0016788">
    <property type="term" value="F:hydrolase activity, acting on ester bonds"/>
    <property type="evidence" value="ECO:0007669"/>
    <property type="project" value="InterPro"/>
</dbReference>
<accession>A0A2S7UXI7</accession>
<sequence>MKKLLIASALLAACSVQQVHAWGQTGHRITGAIAQMYLSADAMAAIKRLLPNESLAEASTYPDEMRSNPDTFWQKEAGAYHYVTVPKGKHYHDVDAPDKGDAYTALEKFSKIVKDKSAPLKERQKALRFIVHIIGDLHQPLHAGNGTDKGGNDVKLEFFWKKSNLHRVWDSGLIDQRQLSYSEWTLWLSEKISPEQAKAWTTTDPLIYIEESAKIRDGIYPEEERVSWDYLYQNMPTVKQQLQKGGVRIAAYLNQLFK</sequence>
<dbReference type="SUPFAM" id="SSF48537">
    <property type="entry name" value="Phospholipase C/P1 nuclease"/>
    <property type="match status" value="1"/>
</dbReference>
<feature type="signal peptide" evidence="7">
    <location>
        <begin position="1"/>
        <end position="21"/>
    </location>
</feature>
<dbReference type="Pfam" id="PF02265">
    <property type="entry name" value="S1-P1_nuclease"/>
    <property type="match status" value="1"/>
</dbReference>
<evidence type="ECO:0000256" key="7">
    <source>
        <dbReference type="SAM" id="SignalP"/>
    </source>
</evidence>
<dbReference type="Gene3D" id="1.10.575.10">
    <property type="entry name" value="P1 Nuclease"/>
    <property type="match status" value="1"/>
</dbReference>
<keyword evidence="9" id="KW-1185">Reference proteome</keyword>
<feature type="chain" id="PRO_5015450298" evidence="7">
    <location>
        <begin position="22"/>
        <end position="258"/>
    </location>
</feature>
<comment type="caution">
    <text evidence="8">The sequence shown here is derived from an EMBL/GenBank/DDBJ whole genome shotgun (WGS) entry which is preliminary data.</text>
</comment>
<gene>
    <name evidence="8" type="ORF">BTO11_12895</name>
</gene>
<dbReference type="InterPro" id="IPR008947">
    <property type="entry name" value="PLipase_C/P1_nuclease_dom_sf"/>
</dbReference>
<keyword evidence="4" id="KW-0378">Hydrolase</keyword>
<keyword evidence="5" id="KW-1015">Disulfide bond</keyword>
<reference evidence="8 9" key="1">
    <citation type="submission" date="2016-12" db="EMBL/GenBank/DDBJ databases">
        <title>Diversity of luminous bacteria.</title>
        <authorList>
            <person name="Yoshizawa S."/>
            <person name="Kogure K."/>
        </authorList>
    </citation>
    <scope>NUCLEOTIDE SEQUENCE [LARGE SCALE GENOMIC DNA]</scope>
    <source>
        <strain evidence="8 9">SA4-48</strain>
    </source>
</reference>
<dbReference type="PANTHER" id="PTHR33146:SF26">
    <property type="entry name" value="ENDONUCLEASE 4"/>
    <property type="match status" value="1"/>
</dbReference>
<protein>
    <submittedName>
        <fullName evidence="8">S1/P1 Nuclease</fullName>
    </submittedName>
</protein>
<keyword evidence="3" id="KW-0255">Endonuclease</keyword>
<evidence type="ECO:0000256" key="2">
    <source>
        <dbReference type="ARBA" id="ARBA00022723"/>
    </source>
</evidence>
<name>A0A2S7UXI7_9GAMM</name>
<keyword evidence="6" id="KW-0325">Glycoprotein</keyword>
<dbReference type="GO" id="GO:0046872">
    <property type="term" value="F:metal ion binding"/>
    <property type="evidence" value="ECO:0007669"/>
    <property type="project" value="UniProtKB-KW"/>
</dbReference>
<evidence type="ECO:0000256" key="5">
    <source>
        <dbReference type="ARBA" id="ARBA00023157"/>
    </source>
</evidence>
<dbReference type="GO" id="GO:0004519">
    <property type="term" value="F:endonuclease activity"/>
    <property type="evidence" value="ECO:0007669"/>
    <property type="project" value="UniProtKB-KW"/>
</dbReference>
<dbReference type="GO" id="GO:0006308">
    <property type="term" value="P:DNA catabolic process"/>
    <property type="evidence" value="ECO:0007669"/>
    <property type="project" value="InterPro"/>
</dbReference>
<keyword evidence="7" id="KW-0732">Signal</keyword>
<evidence type="ECO:0000256" key="1">
    <source>
        <dbReference type="ARBA" id="ARBA00022722"/>
    </source>
</evidence>
<dbReference type="PANTHER" id="PTHR33146">
    <property type="entry name" value="ENDONUCLEASE 4"/>
    <property type="match status" value="1"/>
</dbReference>
<dbReference type="OrthoDB" id="267579at2"/>
<proteinExistence type="predicted"/>
<dbReference type="EMBL" id="MSCH01000003">
    <property type="protein sequence ID" value="PQJ54458.1"/>
    <property type="molecule type" value="Genomic_DNA"/>
</dbReference>
<evidence type="ECO:0000256" key="6">
    <source>
        <dbReference type="ARBA" id="ARBA00023180"/>
    </source>
</evidence>
<dbReference type="InterPro" id="IPR003154">
    <property type="entry name" value="S1/P1nuclease"/>
</dbReference>
<dbReference type="CDD" id="cd11010">
    <property type="entry name" value="S1-P1_nuclease"/>
    <property type="match status" value="1"/>
</dbReference>